<dbReference type="InterPro" id="IPR012340">
    <property type="entry name" value="NA-bd_OB-fold"/>
</dbReference>
<keyword evidence="5" id="KW-0238">DNA-binding</keyword>
<keyword evidence="2" id="KW-0479">Metal-binding</keyword>
<name>A0A834TL22_9FABA</name>
<evidence type="ECO:0000313" key="8">
    <source>
        <dbReference type="EMBL" id="KAF7824052.1"/>
    </source>
</evidence>
<evidence type="ECO:0000256" key="6">
    <source>
        <dbReference type="SAM" id="MobiDB-lite"/>
    </source>
</evidence>
<protein>
    <recommendedName>
        <fullName evidence="7">Replication factor A C-terminal domain-containing protein</fullName>
    </recommendedName>
</protein>
<proteinExistence type="inferred from homology"/>
<dbReference type="GO" id="GO:0003677">
    <property type="term" value="F:DNA binding"/>
    <property type="evidence" value="ECO:0007669"/>
    <property type="project" value="UniProtKB-KW"/>
</dbReference>
<comment type="similarity">
    <text evidence="1">Belongs to the replication factor A protein 1 family.</text>
</comment>
<keyword evidence="9" id="KW-1185">Reference proteome</keyword>
<keyword evidence="4" id="KW-0862">Zinc</keyword>
<feature type="domain" description="Replication factor A C-terminal" evidence="7">
    <location>
        <begin position="57"/>
        <end position="175"/>
    </location>
</feature>
<evidence type="ECO:0000256" key="2">
    <source>
        <dbReference type="ARBA" id="ARBA00022723"/>
    </source>
</evidence>
<dbReference type="PANTHER" id="PTHR47165:SF4">
    <property type="entry name" value="OS03G0429900 PROTEIN"/>
    <property type="match status" value="1"/>
</dbReference>
<evidence type="ECO:0000256" key="5">
    <source>
        <dbReference type="ARBA" id="ARBA00023125"/>
    </source>
</evidence>
<evidence type="ECO:0000313" key="9">
    <source>
        <dbReference type="Proteomes" id="UP000634136"/>
    </source>
</evidence>
<feature type="compositionally biased region" description="Basic and acidic residues" evidence="6">
    <location>
        <begin position="1"/>
        <end position="12"/>
    </location>
</feature>
<evidence type="ECO:0000259" key="7">
    <source>
        <dbReference type="Pfam" id="PF08646"/>
    </source>
</evidence>
<evidence type="ECO:0000256" key="3">
    <source>
        <dbReference type="ARBA" id="ARBA00022771"/>
    </source>
</evidence>
<keyword evidence="3" id="KW-0863">Zinc-finger</keyword>
<sequence>MGFEDSLAKSDLKSPLNGKSSSSLKFASPYYDHFSTSEITSISELLIAVDDSIHCIVGTILKVNTDKGWYYESCQKCFRKLEVDGAIFYCTKCENSVSTPIARFRLELVVIDDIAPAKIMLFDRDAAKYLEGSANFLRKKAEQGVDHQMQHLDDFDRFFGVSFAFKVSIKLSKWSPTPSLTVDLDSADDILTPNQGLIFQSSEIGGRCLSYSEDKSSEDSDTPSSKKLRISDDQHVRAKRGLLTDGGLDKLINVKLEKIK</sequence>
<dbReference type="CDD" id="cd04476">
    <property type="entry name" value="RPA1_DBD_C"/>
    <property type="match status" value="1"/>
</dbReference>
<dbReference type="OrthoDB" id="1435871at2759"/>
<dbReference type="PANTHER" id="PTHR47165">
    <property type="entry name" value="OS03G0429900 PROTEIN"/>
    <property type="match status" value="1"/>
</dbReference>
<feature type="region of interest" description="Disordered" evidence="6">
    <location>
        <begin position="1"/>
        <end position="22"/>
    </location>
</feature>
<dbReference type="AlphaFoldDB" id="A0A834TL22"/>
<dbReference type="Gene3D" id="2.40.50.140">
    <property type="entry name" value="Nucleic acid-binding proteins"/>
    <property type="match status" value="1"/>
</dbReference>
<dbReference type="InterPro" id="IPR047192">
    <property type="entry name" value="Euk_RPA1_DBD_C"/>
</dbReference>
<dbReference type="EMBL" id="JAAIUW010000007">
    <property type="protein sequence ID" value="KAF7824052.1"/>
    <property type="molecule type" value="Genomic_DNA"/>
</dbReference>
<dbReference type="Proteomes" id="UP000634136">
    <property type="component" value="Unassembled WGS sequence"/>
</dbReference>
<dbReference type="Pfam" id="PF08646">
    <property type="entry name" value="Rep_fac-A_C"/>
    <property type="match status" value="1"/>
</dbReference>
<reference evidence="8" key="1">
    <citation type="submission" date="2020-09" db="EMBL/GenBank/DDBJ databases">
        <title>Genome-Enabled Discovery of Anthraquinone Biosynthesis in Senna tora.</title>
        <authorList>
            <person name="Kang S.-H."/>
            <person name="Pandey R.P."/>
            <person name="Lee C.-M."/>
            <person name="Sim J.-S."/>
            <person name="Jeong J.-T."/>
            <person name="Choi B.-S."/>
            <person name="Jung M."/>
            <person name="Ginzburg D."/>
            <person name="Zhao K."/>
            <person name="Won S.Y."/>
            <person name="Oh T.-J."/>
            <person name="Yu Y."/>
            <person name="Kim N.-H."/>
            <person name="Lee O.R."/>
            <person name="Lee T.-H."/>
            <person name="Bashyal P."/>
            <person name="Kim T.-S."/>
            <person name="Lee W.-H."/>
            <person name="Kawkins C."/>
            <person name="Kim C.-K."/>
            <person name="Kim J.S."/>
            <person name="Ahn B.O."/>
            <person name="Rhee S.Y."/>
            <person name="Sohng J.K."/>
        </authorList>
    </citation>
    <scope>NUCLEOTIDE SEQUENCE</scope>
    <source>
        <tissue evidence="8">Leaf</tissue>
    </source>
</reference>
<accession>A0A834TL22</accession>
<dbReference type="SUPFAM" id="SSF50249">
    <property type="entry name" value="Nucleic acid-binding proteins"/>
    <property type="match status" value="1"/>
</dbReference>
<comment type="caution">
    <text evidence="8">The sequence shown here is derived from an EMBL/GenBank/DDBJ whole genome shotgun (WGS) entry which is preliminary data.</text>
</comment>
<evidence type="ECO:0000256" key="1">
    <source>
        <dbReference type="ARBA" id="ARBA00005690"/>
    </source>
</evidence>
<organism evidence="8 9">
    <name type="scientific">Senna tora</name>
    <dbReference type="NCBI Taxonomy" id="362788"/>
    <lineage>
        <taxon>Eukaryota</taxon>
        <taxon>Viridiplantae</taxon>
        <taxon>Streptophyta</taxon>
        <taxon>Embryophyta</taxon>
        <taxon>Tracheophyta</taxon>
        <taxon>Spermatophyta</taxon>
        <taxon>Magnoliopsida</taxon>
        <taxon>eudicotyledons</taxon>
        <taxon>Gunneridae</taxon>
        <taxon>Pentapetalae</taxon>
        <taxon>rosids</taxon>
        <taxon>fabids</taxon>
        <taxon>Fabales</taxon>
        <taxon>Fabaceae</taxon>
        <taxon>Caesalpinioideae</taxon>
        <taxon>Cassia clade</taxon>
        <taxon>Senna</taxon>
    </lineage>
</organism>
<evidence type="ECO:0000256" key="4">
    <source>
        <dbReference type="ARBA" id="ARBA00022833"/>
    </source>
</evidence>
<dbReference type="InterPro" id="IPR013955">
    <property type="entry name" value="Rep_factor-A_C"/>
</dbReference>
<dbReference type="GO" id="GO:0008270">
    <property type="term" value="F:zinc ion binding"/>
    <property type="evidence" value="ECO:0007669"/>
    <property type="project" value="UniProtKB-KW"/>
</dbReference>
<gene>
    <name evidence="8" type="ORF">G2W53_022196</name>
</gene>